<dbReference type="EMBL" id="JAGPYM010000097">
    <property type="protein sequence ID" value="KAH6867588.1"/>
    <property type="molecule type" value="Genomic_DNA"/>
</dbReference>
<protein>
    <submittedName>
        <fullName evidence="2">Uncharacterized protein</fullName>
    </submittedName>
</protein>
<comment type="caution">
    <text evidence="2">The sequence shown here is derived from an EMBL/GenBank/DDBJ whole genome shotgun (WGS) entry which is preliminary data.</text>
</comment>
<dbReference type="Proteomes" id="UP000777438">
    <property type="component" value="Unassembled WGS sequence"/>
</dbReference>
<proteinExistence type="predicted"/>
<reference evidence="2 3" key="1">
    <citation type="journal article" date="2021" name="Nat. Commun.">
        <title>Genetic determinants of endophytism in the Arabidopsis root mycobiome.</title>
        <authorList>
            <person name="Mesny F."/>
            <person name="Miyauchi S."/>
            <person name="Thiergart T."/>
            <person name="Pickel B."/>
            <person name="Atanasova L."/>
            <person name="Karlsson M."/>
            <person name="Huettel B."/>
            <person name="Barry K.W."/>
            <person name="Haridas S."/>
            <person name="Chen C."/>
            <person name="Bauer D."/>
            <person name="Andreopoulos W."/>
            <person name="Pangilinan J."/>
            <person name="LaButti K."/>
            <person name="Riley R."/>
            <person name="Lipzen A."/>
            <person name="Clum A."/>
            <person name="Drula E."/>
            <person name="Henrissat B."/>
            <person name="Kohler A."/>
            <person name="Grigoriev I.V."/>
            <person name="Martin F.M."/>
            <person name="Hacquard S."/>
        </authorList>
    </citation>
    <scope>NUCLEOTIDE SEQUENCE [LARGE SCALE GENOMIC DNA]</scope>
    <source>
        <strain evidence="2 3">MPI-CAGE-CH-0241</strain>
    </source>
</reference>
<accession>A0A9P9AJ69</accession>
<evidence type="ECO:0000313" key="2">
    <source>
        <dbReference type="EMBL" id="KAH6867588.1"/>
    </source>
</evidence>
<keyword evidence="3" id="KW-1185">Reference proteome</keyword>
<gene>
    <name evidence="2" type="ORF">B0T10DRAFT_502323</name>
</gene>
<name>A0A9P9AJ69_9HYPO</name>
<organism evidence="2 3">
    <name type="scientific">Thelonectria olida</name>
    <dbReference type="NCBI Taxonomy" id="1576542"/>
    <lineage>
        <taxon>Eukaryota</taxon>
        <taxon>Fungi</taxon>
        <taxon>Dikarya</taxon>
        <taxon>Ascomycota</taxon>
        <taxon>Pezizomycotina</taxon>
        <taxon>Sordariomycetes</taxon>
        <taxon>Hypocreomycetidae</taxon>
        <taxon>Hypocreales</taxon>
        <taxon>Nectriaceae</taxon>
        <taxon>Thelonectria</taxon>
    </lineage>
</organism>
<feature type="transmembrane region" description="Helical" evidence="1">
    <location>
        <begin position="14"/>
        <end position="33"/>
    </location>
</feature>
<keyword evidence="1" id="KW-0812">Transmembrane</keyword>
<dbReference type="AlphaFoldDB" id="A0A9P9AJ69"/>
<keyword evidence="1" id="KW-0472">Membrane</keyword>
<keyword evidence="1" id="KW-1133">Transmembrane helix</keyword>
<evidence type="ECO:0000256" key="1">
    <source>
        <dbReference type="SAM" id="Phobius"/>
    </source>
</evidence>
<evidence type="ECO:0000313" key="3">
    <source>
        <dbReference type="Proteomes" id="UP000777438"/>
    </source>
</evidence>
<sequence length="71" mass="7633">MLPVANTILVGPKVLPVVLAVGGATVAGSFVRAQARTRTFQYSAARPDSIWNQPAEPQSKFFDLVLESIFS</sequence>